<keyword evidence="1" id="KW-1133">Transmembrane helix</keyword>
<sequence length="70" mass="8232">MATFFALMIVISALLGAFLILYFFCAIARIWHYAKKQVELLEDIEEHVHNTERFYGYIHKAINIIGQKKE</sequence>
<evidence type="ECO:0000256" key="1">
    <source>
        <dbReference type="SAM" id="Phobius"/>
    </source>
</evidence>
<feature type="transmembrane region" description="Helical" evidence="1">
    <location>
        <begin position="6"/>
        <end position="31"/>
    </location>
</feature>
<keyword evidence="1" id="KW-0812">Transmembrane</keyword>
<gene>
    <name evidence="2" type="ORF">MM171A02306_0014</name>
    <name evidence="3" type="ORF">MM171B02484_0012</name>
</gene>
<evidence type="ECO:0000313" key="3">
    <source>
        <dbReference type="EMBL" id="QJH92996.1"/>
    </source>
</evidence>
<evidence type="ECO:0000313" key="2">
    <source>
        <dbReference type="EMBL" id="QJH92847.1"/>
    </source>
</evidence>
<protein>
    <submittedName>
        <fullName evidence="2">Uncharacterized protein</fullName>
    </submittedName>
</protein>
<reference evidence="2" key="1">
    <citation type="submission" date="2020-03" db="EMBL/GenBank/DDBJ databases">
        <title>The deep terrestrial virosphere.</title>
        <authorList>
            <person name="Holmfeldt K."/>
            <person name="Nilsson E."/>
            <person name="Simone D."/>
            <person name="Lopez-Fernandez M."/>
            <person name="Wu X."/>
            <person name="de Brujin I."/>
            <person name="Lundin D."/>
            <person name="Andersson A."/>
            <person name="Bertilsson S."/>
            <person name="Dopson M."/>
        </authorList>
    </citation>
    <scope>NUCLEOTIDE SEQUENCE</scope>
    <source>
        <strain evidence="2">MM171A02306</strain>
        <strain evidence="3">MM171B02484</strain>
    </source>
</reference>
<accession>A0A6M3X5V4</accession>
<proteinExistence type="predicted"/>
<name>A0A6M3X5V4_9ZZZZ</name>
<keyword evidence="1" id="KW-0472">Membrane</keyword>
<dbReference type="EMBL" id="MT143937">
    <property type="protein sequence ID" value="QJH92996.1"/>
    <property type="molecule type" value="Genomic_DNA"/>
</dbReference>
<dbReference type="AlphaFoldDB" id="A0A6M3X5V4"/>
<organism evidence="2">
    <name type="scientific">viral metagenome</name>
    <dbReference type="NCBI Taxonomy" id="1070528"/>
    <lineage>
        <taxon>unclassified sequences</taxon>
        <taxon>metagenomes</taxon>
        <taxon>organismal metagenomes</taxon>
    </lineage>
</organism>
<dbReference type="EMBL" id="MT143925">
    <property type="protein sequence ID" value="QJH92847.1"/>
    <property type="molecule type" value="Genomic_DNA"/>
</dbReference>